<name>A0AA39WMH2_9PEZI</name>
<feature type="compositionally biased region" description="Acidic residues" evidence="6">
    <location>
        <begin position="999"/>
        <end position="1008"/>
    </location>
</feature>
<dbReference type="InterPro" id="IPR045318">
    <property type="entry name" value="EZH1/2-like"/>
</dbReference>
<dbReference type="AlphaFoldDB" id="A0AA39WMH2"/>
<keyword evidence="2" id="KW-0808">Transferase</keyword>
<evidence type="ECO:0000256" key="3">
    <source>
        <dbReference type="ARBA" id="ARBA00022691"/>
    </source>
</evidence>
<dbReference type="SMART" id="SM00317">
    <property type="entry name" value="SET"/>
    <property type="match status" value="1"/>
</dbReference>
<protein>
    <submittedName>
        <fullName evidence="9">Uncharacterized protein</fullName>
    </submittedName>
</protein>
<dbReference type="InterPro" id="IPR026489">
    <property type="entry name" value="CXC_dom"/>
</dbReference>
<dbReference type="Pfam" id="PF00856">
    <property type="entry name" value="SET"/>
    <property type="match status" value="1"/>
</dbReference>
<dbReference type="EMBL" id="JAULSR010000005">
    <property type="protein sequence ID" value="KAK0618076.1"/>
    <property type="molecule type" value="Genomic_DNA"/>
</dbReference>
<reference evidence="9" key="1">
    <citation type="submission" date="2023-06" db="EMBL/GenBank/DDBJ databases">
        <title>Genome-scale phylogeny and comparative genomics of the fungal order Sordariales.</title>
        <authorList>
            <consortium name="Lawrence Berkeley National Laboratory"/>
            <person name="Hensen N."/>
            <person name="Bonometti L."/>
            <person name="Westerberg I."/>
            <person name="Brannstrom I.O."/>
            <person name="Guillou S."/>
            <person name="Cros-Aarteil S."/>
            <person name="Calhoun S."/>
            <person name="Haridas S."/>
            <person name="Kuo A."/>
            <person name="Mondo S."/>
            <person name="Pangilinan J."/>
            <person name="Riley R."/>
            <person name="LaButti K."/>
            <person name="Andreopoulos B."/>
            <person name="Lipzen A."/>
            <person name="Chen C."/>
            <person name="Yanf M."/>
            <person name="Daum C."/>
            <person name="Ng V."/>
            <person name="Clum A."/>
            <person name="Steindorff A."/>
            <person name="Ohm R."/>
            <person name="Martin F."/>
            <person name="Silar P."/>
            <person name="Natvig D."/>
            <person name="Lalanne C."/>
            <person name="Gautier V."/>
            <person name="Ament-velasquez S.L."/>
            <person name="Kruys A."/>
            <person name="Hutchinson M.I."/>
            <person name="Powell A.J."/>
            <person name="Barry K."/>
            <person name="Miller A.N."/>
            <person name="Grigoriev I.V."/>
            <person name="Debuchy R."/>
            <person name="Gladieux P."/>
            <person name="Thoren M.H."/>
            <person name="Johannesson H."/>
        </authorList>
    </citation>
    <scope>NUCLEOTIDE SEQUENCE</scope>
    <source>
        <strain evidence="9">SMH3391-2</strain>
    </source>
</reference>
<feature type="compositionally biased region" description="Polar residues" evidence="6">
    <location>
        <begin position="843"/>
        <end position="862"/>
    </location>
</feature>
<evidence type="ECO:0000256" key="2">
    <source>
        <dbReference type="ARBA" id="ARBA00022679"/>
    </source>
</evidence>
<feature type="region of interest" description="Disordered" evidence="6">
    <location>
        <begin position="689"/>
        <end position="1028"/>
    </location>
</feature>
<evidence type="ECO:0000256" key="5">
    <source>
        <dbReference type="ARBA" id="ARBA00023163"/>
    </source>
</evidence>
<accession>A0AA39WMH2</accession>
<feature type="compositionally biased region" description="Basic residues" evidence="6">
    <location>
        <begin position="866"/>
        <end position="884"/>
    </location>
</feature>
<evidence type="ECO:0000259" key="7">
    <source>
        <dbReference type="PROSITE" id="PS50280"/>
    </source>
</evidence>
<evidence type="ECO:0000256" key="6">
    <source>
        <dbReference type="SAM" id="MobiDB-lite"/>
    </source>
</evidence>
<dbReference type="Pfam" id="PF18601">
    <property type="entry name" value="EZH2_N"/>
    <property type="match status" value="1"/>
</dbReference>
<dbReference type="PROSITE" id="PS51633">
    <property type="entry name" value="CXC"/>
    <property type="match status" value="1"/>
</dbReference>
<feature type="domain" description="SET" evidence="7">
    <location>
        <begin position="549"/>
        <end position="678"/>
    </location>
</feature>
<sequence>MKSIAIDNGALDLEVDVMTVKFKQHNGDHGKSKGSGRKVLHPVVGIKTDREAVPGYRFHHVEIRKNILAPNTMLNFVPHLRDVDPNSTEEKKYNGWLVELEKLDHQSGFKIQDRYQKVARRERDEYAATLSMYLGRWLRDLSMGCDKQALIHYMASQTEPDDAITPQQKSHIRDAHPPHRGSPQVLRGAKNFTEAFDLVFNDPQKRRRATLRDILLLDKSVETIVDNKRAKDTPSSQKQGDPDLMPKIEAALASYSILGCLICFSHDCEHGDYDTDNQRGTFSIEVNGGLARTLREKWLIQVEAERNRPPNAANTMTVQHQPCKNQCYRNYDVGNRNHPVLMWTADEIQVLEQVFATIGFSRSLKAQCFVAAILGRRCWDVYGKLRDLDLKLPHIEPRTEMPKVKPVNWYDRKKKQLLGDWSDNTITHEHAMRELSEPCHHDGPCTVGNGCPCASNYSHPILCDRFCHCTAETCALKFKGCACHSSGKTCLQRQKEGKPCICVQLNRECDPVLCKGCGALERADPENARDDHLHATGCQNVPLQRGAAKQVLLGKSQLEGCGYGLFTAEDIAQDEFVIEYTGELITHDEGVRREARRGDVFNEESNSSYLFTLLEHEGIWVDAAIYGNLSRYINHASEYDRKGSNITPKILYVNGEYRIKFTGLRDIKAGEELFFNYGDNFPNLTKKLLDKDDDKQSESGDLRTAAQKRKSNAQRGGTARKTTTRTKGKDMSKARKGAANRDSGEDEPLEWPDDIADEYEEHTPRRRKKRGGKRPGAGRKKKQPPVLNAGGEGADVSRPVIEIGDSQDESLNADTPSRPRRLNRSSTNSELQFGIGSGVASLESENSGLSGVTSQTPLQSPAQPVKSKRGGARPGAGRKPKHLRPVVTKTTTNVRDGENMKDDVTAPNAKNKTPEFARIGAEDLDDMLLTRQNGSVRSRGPDHSLSGGGGGGSGSVSSGAVSRKRKAAEYESGGEDEVRMSGSSLLFRQENFQPMSDAGMDDDDDDDSVVDRSARKRQKPLRYRNDEA</sequence>
<dbReference type="GO" id="GO:0032259">
    <property type="term" value="P:methylation"/>
    <property type="evidence" value="ECO:0007669"/>
    <property type="project" value="UniProtKB-KW"/>
</dbReference>
<dbReference type="GO" id="GO:0046976">
    <property type="term" value="F:histone H3K27 methyltransferase activity"/>
    <property type="evidence" value="ECO:0007669"/>
    <property type="project" value="TreeGrafter"/>
</dbReference>
<keyword evidence="5" id="KW-0804">Transcription</keyword>
<keyword evidence="1" id="KW-0489">Methyltransferase</keyword>
<proteinExistence type="predicted"/>
<feature type="region of interest" description="Disordered" evidence="6">
    <location>
        <begin position="160"/>
        <end position="183"/>
    </location>
</feature>
<dbReference type="PANTHER" id="PTHR45747">
    <property type="entry name" value="HISTONE-LYSINE N-METHYLTRANSFERASE E(Z)"/>
    <property type="match status" value="1"/>
</dbReference>
<evidence type="ECO:0000256" key="4">
    <source>
        <dbReference type="ARBA" id="ARBA00023015"/>
    </source>
</evidence>
<feature type="compositionally biased region" description="Basic and acidic residues" evidence="6">
    <location>
        <begin position="895"/>
        <end position="904"/>
    </location>
</feature>
<feature type="compositionally biased region" description="Polar residues" evidence="6">
    <location>
        <begin position="981"/>
        <end position="994"/>
    </location>
</feature>
<evidence type="ECO:0000256" key="1">
    <source>
        <dbReference type="ARBA" id="ARBA00022603"/>
    </source>
</evidence>
<dbReference type="PROSITE" id="PS50280">
    <property type="entry name" value="SET"/>
    <property type="match status" value="1"/>
</dbReference>
<keyword evidence="10" id="KW-1185">Reference proteome</keyword>
<gene>
    <name evidence="9" type="ORF">B0T17DRAFT_536838</name>
</gene>
<dbReference type="InterPro" id="IPR040595">
    <property type="entry name" value="EZH2_N"/>
</dbReference>
<dbReference type="Pfam" id="PF18600">
    <property type="entry name" value="Ezh2_MCSS_fung"/>
    <property type="match status" value="1"/>
</dbReference>
<keyword evidence="4" id="KW-0805">Transcription regulation</keyword>
<organism evidence="9 10">
    <name type="scientific">Bombardia bombarda</name>
    <dbReference type="NCBI Taxonomy" id="252184"/>
    <lineage>
        <taxon>Eukaryota</taxon>
        <taxon>Fungi</taxon>
        <taxon>Dikarya</taxon>
        <taxon>Ascomycota</taxon>
        <taxon>Pezizomycotina</taxon>
        <taxon>Sordariomycetes</taxon>
        <taxon>Sordariomycetidae</taxon>
        <taxon>Sordariales</taxon>
        <taxon>Lasiosphaeriaceae</taxon>
        <taxon>Bombardia</taxon>
    </lineage>
</organism>
<evidence type="ECO:0000313" key="9">
    <source>
        <dbReference type="EMBL" id="KAK0618076.1"/>
    </source>
</evidence>
<comment type="caution">
    <text evidence="9">The sequence shown here is derived from an EMBL/GenBank/DDBJ whole genome shotgun (WGS) entry which is preliminary data.</text>
</comment>
<dbReference type="InterPro" id="IPR040968">
    <property type="entry name" value="EZH2_MCSS_fung"/>
</dbReference>
<keyword evidence="3" id="KW-0949">S-adenosyl-L-methionine</keyword>
<evidence type="ECO:0000259" key="8">
    <source>
        <dbReference type="PROSITE" id="PS51633"/>
    </source>
</evidence>
<dbReference type="Pfam" id="PF21509">
    <property type="entry name" value="Ezh2-like__CXC_fung"/>
    <property type="match status" value="1"/>
</dbReference>
<dbReference type="InterPro" id="IPR001214">
    <property type="entry name" value="SET_dom"/>
</dbReference>
<dbReference type="Gene3D" id="2.170.270.10">
    <property type="entry name" value="SET domain"/>
    <property type="match status" value="1"/>
</dbReference>
<feature type="compositionally biased region" description="Basic and acidic residues" evidence="6">
    <location>
        <begin position="689"/>
        <end position="701"/>
    </location>
</feature>
<evidence type="ECO:0000313" key="10">
    <source>
        <dbReference type="Proteomes" id="UP001174934"/>
    </source>
</evidence>
<dbReference type="SUPFAM" id="SSF82199">
    <property type="entry name" value="SET domain"/>
    <property type="match status" value="1"/>
</dbReference>
<dbReference type="InterPro" id="IPR048360">
    <property type="entry name" value="Ezh2_CXC_fung"/>
</dbReference>
<dbReference type="Proteomes" id="UP001174934">
    <property type="component" value="Unassembled WGS sequence"/>
</dbReference>
<feature type="compositionally biased region" description="Acidic residues" evidence="6">
    <location>
        <begin position="744"/>
        <end position="760"/>
    </location>
</feature>
<dbReference type="GO" id="GO:0003682">
    <property type="term" value="F:chromatin binding"/>
    <property type="evidence" value="ECO:0007669"/>
    <property type="project" value="TreeGrafter"/>
</dbReference>
<dbReference type="InterPro" id="IPR046341">
    <property type="entry name" value="SET_dom_sf"/>
</dbReference>
<dbReference type="GO" id="GO:0005634">
    <property type="term" value="C:nucleus"/>
    <property type="evidence" value="ECO:0007669"/>
    <property type="project" value="TreeGrafter"/>
</dbReference>
<feature type="compositionally biased region" description="Basic residues" evidence="6">
    <location>
        <begin position="764"/>
        <end position="783"/>
    </location>
</feature>
<feature type="domain" description="CXC" evidence="8">
    <location>
        <begin position="412"/>
        <end position="534"/>
    </location>
</feature>
<dbReference type="GO" id="GO:0031507">
    <property type="term" value="P:heterochromatin formation"/>
    <property type="evidence" value="ECO:0007669"/>
    <property type="project" value="TreeGrafter"/>
</dbReference>
<dbReference type="PANTHER" id="PTHR45747:SF4">
    <property type="entry name" value="HISTONE-LYSINE N-METHYLTRANSFERASE E(Z)"/>
    <property type="match status" value="1"/>
</dbReference>